<evidence type="ECO:0000256" key="1">
    <source>
        <dbReference type="ARBA" id="ARBA00004245"/>
    </source>
</evidence>
<keyword evidence="7" id="KW-1185">Reference proteome</keyword>
<feature type="coiled-coil region" evidence="4">
    <location>
        <begin position="504"/>
        <end position="591"/>
    </location>
</feature>
<evidence type="ECO:0000256" key="4">
    <source>
        <dbReference type="SAM" id="Coils"/>
    </source>
</evidence>
<sequence length="694" mass="79351">ILSFPSMLHPSSFHPSSPSSSSSSSINQRVAMVATDGDELGELVDFSNQYLGDDKCADVVRAVKQHSNPVRVDLRGNRFEAAGAVALAAMLKSPHHPVRSICLEWNSVGLLDQGVIALADALQHDQRLLHLDLRNNKVSQEGARALADALQRNQTLRHLDLRWNDIGNAGVLALLEALQSNSTLVALDLVGNNSSFKHIEDVDRLLERNRALAQPPRPLKCQVEQTTNTEVEYPTASPVDEEQHDQNAQLLLQVLGEKEILEHEVDTLKARVREQTEKLEEDQAQIHLLRREIEKTKNERDRSQEKESELRSDVHALKMQVDELESKRKIEFEEHRTERAALERDVKLARERMTHQEQLQAQALEQKAKQLAQVENERYSLESEVHRLTLSLRSEKDNVIKLEERIHEMTKEHERSLAKAASDHEDALASLRRQSEATANSLEGKITLLTAELEETARSMAAQRDKAEALQATILQHKASHEREVANLHKQTEITIQERVQRAMGTIEIQLEEMKKSRTFLEKEVEKHTELASRLREENVKLQQTSDQKQQELYDQIQRHHKEIQTKHEELELAKREKARLDTRARELVQKLSAQETSATHTKEVYETRLREIKETHEAKVNELTATIDTSNATIMSLERQITRIEGESAKELREADKRFDALAESLSGFLQQQVARERDRRRHTTSSSLTQSE</sequence>
<dbReference type="InterPro" id="IPR001611">
    <property type="entry name" value="Leu-rich_rpt"/>
</dbReference>
<dbReference type="SUPFAM" id="SSF52047">
    <property type="entry name" value="RNI-like"/>
    <property type="match status" value="1"/>
</dbReference>
<keyword evidence="4" id="KW-0175">Coiled coil</keyword>
<feature type="region of interest" description="Disordered" evidence="5">
    <location>
        <begin position="673"/>
        <end position="694"/>
    </location>
</feature>
<keyword evidence="2" id="KW-0963">Cytoplasm</keyword>
<dbReference type="SMART" id="SM00368">
    <property type="entry name" value="LRR_RI"/>
    <property type="match status" value="3"/>
</dbReference>
<keyword evidence="3" id="KW-0206">Cytoskeleton</keyword>
<dbReference type="PANTHER" id="PTHR24107">
    <property type="entry name" value="YNEIN REGULATORY COMPLEX SUBUNIT 5"/>
    <property type="match status" value="1"/>
</dbReference>
<dbReference type="InterPro" id="IPR052410">
    <property type="entry name" value="DRC5"/>
</dbReference>
<protein>
    <submittedName>
        <fullName evidence="6">Uncharacterized protein</fullName>
    </submittedName>
</protein>
<dbReference type="Gene3D" id="3.80.10.10">
    <property type="entry name" value="Ribonuclease Inhibitor"/>
    <property type="match status" value="1"/>
</dbReference>
<name>A0AAV2Z9K9_9STRA</name>
<dbReference type="GO" id="GO:0005856">
    <property type="term" value="C:cytoskeleton"/>
    <property type="evidence" value="ECO:0007669"/>
    <property type="project" value="UniProtKB-SubCell"/>
</dbReference>
<dbReference type="Proteomes" id="UP001146120">
    <property type="component" value="Unassembled WGS sequence"/>
</dbReference>
<reference evidence="6" key="1">
    <citation type="submission" date="2022-11" db="EMBL/GenBank/DDBJ databases">
        <authorList>
            <person name="Morgan W.R."/>
            <person name="Tartar A."/>
        </authorList>
    </citation>
    <scope>NUCLEOTIDE SEQUENCE</scope>
    <source>
        <strain evidence="6">ARSEF 373</strain>
    </source>
</reference>
<comment type="subcellular location">
    <subcellularLocation>
        <location evidence="1">Cytoplasm</location>
        <location evidence="1">Cytoskeleton</location>
    </subcellularLocation>
</comment>
<evidence type="ECO:0000313" key="7">
    <source>
        <dbReference type="Proteomes" id="UP001146120"/>
    </source>
</evidence>
<dbReference type="InterPro" id="IPR032675">
    <property type="entry name" value="LRR_dom_sf"/>
</dbReference>
<feature type="coiled-coil region" evidence="4">
    <location>
        <begin position="621"/>
        <end position="655"/>
    </location>
</feature>
<evidence type="ECO:0000256" key="5">
    <source>
        <dbReference type="SAM" id="MobiDB-lite"/>
    </source>
</evidence>
<feature type="region of interest" description="Disordered" evidence="5">
    <location>
        <begin position="292"/>
        <end position="311"/>
    </location>
</feature>
<reference evidence="6" key="2">
    <citation type="journal article" date="2023" name="Microbiol Resour">
        <title>Decontamination and Annotation of the Draft Genome Sequence of the Oomycete Lagenidium giganteum ARSEF 373.</title>
        <authorList>
            <person name="Morgan W.R."/>
            <person name="Tartar A."/>
        </authorList>
    </citation>
    <scope>NUCLEOTIDE SEQUENCE</scope>
    <source>
        <strain evidence="6">ARSEF 373</strain>
    </source>
</reference>
<dbReference type="AlphaFoldDB" id="A0AAV2Z9K9"/>
<comment type="caution">
    <text evidence="6">The sequence shown here is derived from an EMBL/GenBank/DDBJ whole genome shotgun (WGS) entry which is preliminary data.</text>
</comment>
<feature type="region of interest" description="Disordered" evidence="5">
    <location>
        <begin position="1"/>
        <end position="28"/>
    </location>
</feature>
<evidence type="ECO:0000313" key="6">
    <source>
        <dbReference type="EMBL" id="DBA01310.1"/>
    </source>
</evidence>
<evidence type="ECO:0000256" key="3">
    <source>
        <dbReference type="ARBA" id="ARBA00023212"/>
    </source>
</evidence>
<proteinExistence type="predicted"/>
<organism evidence="6 7">
    <name type="scientific">Lagenidium giganteum</name>
    <dbReference type="NCBI Taxonomy" id="4803"/>
    <lineage>
        <taxon>Eukaryota</taxon>
        <taxon>Sar</taxon>
        <taxon>Stramenopiles</taxon>
        <taxon>Oomycota</taxon>
        <taxon>Peronosporomycetes</taxon>
        <taxon>Pythiales</taxon>
        <taxon>Pythiaceae</taxon>
    </lineage>
</organism>
<dbReference type="Pfam" id="PF13516">
    <property type="entry name" value="LRR_6"/>
    <property type="match status" value="2"/>
</dbReference>
<dbReference type="EMBL" id="DAKRPA010000050">
    <property type="protein sequence ID" value="DBA01310.1"/>
    <property type="molecule type" value="Genomic_DNA"/>
</dbReference>
<evidence type="ECO:0000256" key="2">
    <source>
        <dbReference type="ARBA" id="ARBA00022490"/>
    </source>
</evidence>
<accession>A0AAV2Z9K9</accession>
<dbReference type="PANTHER" id="PTHR24107:SF2">
    <property type="entry name" value="NLR FAMILY CARD DOMAIN CONTAINING 3"/>
    <property type="match status" value="1"/>
</dbReference>
<feature type="non-terminal residue" evidence="6">
    <location>
        <position position="1"/>
    </location>
</feature>
<gene>
    <name evidence="6" type="ORF">N0F65_001815</name>
</gene>
<feature type="compositionally biased region" description="Low complexity" evidence="5">
    <location>
        <begin position="1"/>
        <end position="25"/>
    </location>
</feature>